<sequence>MMLASLVSFGATSCCSASSSFASQSWTSFLCYSRLRSASNSLLIGGGLLVDSDSRSLRKPILGTNGSTNSQQGGHQRGDTNGGQLRFLLAAAIGLEFDSTGSMSGGSRRKEWTTRASSSSFPIFHSSSGGAVAIDEAPDSTEFVEIGMIAETHGIHGELRVRSLTDFPVERFEMPGVRYIRRIVMGKVSMLRVELLKGREIPGKQSSWLVTLKGFETREEASELLGSTMLVSADERPPMDEEDVYIPDLIGMSVILQETKEEIGTIVDVHSSGANDLLRVCLASTINCSRDVQVWIPFVKEIVPLVDKETRRVEITPPAGLLELNVPKGGASKKEIRKQVLCFIPERKTKAMLAAVKKRLTALGQSHVLEGLNSGEESQREALTEQLLSINFSQFQHALDNVFGSSESKLRLIGELEPPPAVPRAKWEGFEDWLRDSKGHMPETSAAASNNNTARWWRGGLQLVATGKVGVVVLAGGQSTRLGSEAPPVKGMLQLELPHPKSLFQLQAERLLLVQELAAVVAAPGVKPQIPWLVLTSDATDVPTRAFFEENAYFGLNESQVWFVKQESLPCVSLEGGAILMESPWRVAIAPSGNGGLFAALCAQGFLEKLSNLGVLYVQVYSVDNALVRVADPVFFGFAQEHEADVGVKVIDKLSADEAVGIVCLERETSDNPSNEKQTSERVDLDNGEIQDAQDTGEGSNSLRYRVLEYSEAPSTLLTARNGGQLVYRSAHICVNLFSLAYLKKMADPGIKLDFHAAHKRIPCASKNLEHAIPVLADKPNGIKFEQFIFDTFKFCEPEKVALLEVDREEEFAPIKNKVGADSEETARNMVLALQNRHSSLSQENESGFCDGLNPMSLLKAYAFGGSVE</sequence>
<dbReference type="PANTHER" id="PTHR11952:SF10">
    <property type="entry name" value="16S RRNA PROCESSING PROTEIN RIMM FAMILY"/>
    <property type="match status" value="1"/>
</dbReference>
<name>A0ABP0TG73_9BRYO</name>
<evidence type="ECO:0000259" key="6">
    <source>
        <dbReference type="Pfam" id="PF24986"/>
    </source>
</evidence>
<evidence type="ECO:0008006" key="9">
    <source>
        <dbReference type="Google" id="ProtNLM"/>
    </source>
</evidence>
<dbReference type="Gene3D" id="2.30.30.240">
    <property type="entry name" value="PRC-barrel domain"/>
    <property type="match status" value="1"/>
</dbReference>
<dbReference type="InterPro" id="IPR002676">
    <property type="entry name" value="RimM_N"/>
</dbReference>
<feature type="region of interest" description="Disordered" evidence="3">
    <location>
        <begin position="667"/>
        <end position="699"/>
    </location>
</feature>
<protein>
    <recommendedName>
        <fullName evidence="9">UDP-N-acetylglucosamine pyrophosphorylase</fullName>
    </recommendedName>
</protein>
<evidence type="ECO:0000313" key="8">
    <source>
        <dbReference type="Proteomes" id="UP001497512"/>
    </source>
</evidence>
<dbReference type="InterPro" id="IPR011033">
    <property type="entry name" value="PRC_barrel-like_sf"/>
</dbReference>
<dbReference type="HAMAP" id="MF_00014">
    <property type="entry name" value="Ribosome_mat_RimM"/>
    <property type="match status" value="1"/>
</dbReference>
<feature type="chain" id="PRO_5046577031" description="UDP-N-acetylglucosamine pyrophosphorylase" evidence="4">
    <location>
        <begin position="18"/>
        <end position="869"/>
    </location>
</feature>
<dbReference type="Gene3D" id="2.40.30.60">
    <property type="entry name" value="RimM"/>
    <property type="match status" value="1"/>
</dbReference>
<dbReference type="Pfam" id="PF24986">
    <property type="entry name" value="PRC_RimM"/>
    <property type="match status" value="1"/>
</dbReference>
<dbReference type="CDD" id="cd04193">
    <property type="entry name" value="UDPGlcNAc_PPase"/>
    <property type="match status" value="1"/>
</dbReference>
<keyword evidence="1" id="KW-0808">Transferase</keyword>
<feature type="compositionally biased region" description="Polar residues" evidence="3">
    <location>
        <begin position="64"/>
        <end position="74"/>
    </location>
</feature>
<dbReference type="InterPro" id="IPR056792">
    <property type="entry name" value="PRC_RimM"/>
</dbReference>
<dbReference type="Pfam" id="PF01704">
    <property type="entry name" value="UDPGP"/>
    <property type="match status" value="1"/>
</dbReference>
<feature type="region of interest" description="Disordered" evidence="3">
    <location>
        <begin position="60"/>
        <end position="79"/>
    </location>
</feature>
<accession>A0ABP0TG73</accession>
<gene>
    <name evidence="7" type="ORF">CSSPTR1EN2_LOCUS2898</name>
</gene>
<evidence type="ECO:0000256" key="1">
    <source>
        <dbReference type="ARBA" id="ARBA00022679"/>
    </source>
</evidence>
<dbReference type="InterPro" id="IPR011961">
    <property type="entry name" value="RimM"/>
</dbReference>
<organism evidence="7 8">
    <name type="scientific">Sphagnum troendelagicum</name>
    <dbReference type="NCBI Taxonomy" id="128251"/>
    <lineage>
        <taxon>Eukaryota</taxon>
        <taxon>Viridiplantae</taxon>
        <taxon>Streptophyta</taxon>
        <taxon>Embryophyta</taxon>
        <taxon>Bryophyta</taxon>
        <taxon>Sphagnophytina</taxon>
        <taxon>Sphagnopsida</taxon>
        <taxon>Sphagnales</taxon>
        <taxon>Sphagnaceae</taxon>
        <taxon>Sphagnum</taxon>
    </lineage>
</organism>
<keyword evidence="4" id="KW-0732">Signal</keyword>
<dbReference type="InterPro" id="IPR036976">
    <property type="entry name" value="RimM_N_sf"/>
</dbReference>
<keyword evidence="8" id="KW-1185">Reference proteome</keyword>
<dbReference type="SUPFAM" id="SSF50346">
    <property type="entry name" value="PRC-barrel domain"/>
    <property type="match status" value="1"/>
</dbReference>
<dbReference type="PANTHER" id="PTHR11952">
    <property type="entry name" value="UDP- GLUCOSE PYROPHOSPHORYLASE"/>
    <property type="match status" value="1"/>
</dbReference>
<evidence type="ECO:0000256" key="3">
    <source>
        <dbReference type="SAM" id="MobiDB-lite"/>
    </source>
</evidence>
<dbReference type="Proteomes" id="UP001497512">
    <property type="component" value="Chromosome 10"/>
</dbReference>
<dbReference type="InterPro" id="IPR002618">
    <property type="entry name" value="UDPGP_fam"/>
</dbReference>
<evidence type="ECO:0000256" key="4">
    <source>
        <dbReference type="SAM" id="SignalP"/>
    </source>
</evidence>
<dbReference type="InterPro" id="IPR029044">
    <property type="entry name" value="Nucleotide-diphossugar_trans"/>
</dbReference>
<dbReference type="Gene3D" id="3.90.550.10">
    <property type="entry name" value="Spore Coat Polysaccharide Biosynthesis Protein SpsA, Chain A"/>
    <property type="match status" value="1"/>
</dbReference>
<dbReference type="InterPro" id="IPR039741">
    <property type="entry name" value="UDP-sugar_pyrophosphorylase"/>
</dbReference>
<dbReference type="InterPro" id="IPR009000">
    <property type="entry name" value="Transl_B-barrel_sf"/>
</dbReference>
<keyword evidence="2" id="KW-0548">Nucleotidyltransferase</keyword>
<evidence type="ECO:0000259" key="5">
    <source>
        <dbReference type="Pfam" id="PF01782"/>
    </source>
</evidence>
<dbReference type="SUPFAM" id="SSF53448">
    <property type="entry name" value="Nucleotide-diphospho-sugar transferases"/>
    <property type="match status" value="1"/>
</dbReference>
<evidence type="ECO:0000313" key="7">
    <source>
        <dbReference type="EMBL" id="CAK9195185.1"/>
    </source>
</evidence>
<dbReference type="NCBIfam" id="TIGR02273">
    <property type="entry name" value="16S_RimM"/>
    <property type="match status" value="1"/>
</dbReference>
<feature type="signal peptide" evidence="4">
    <location>
        <begin position="1"/>
        <end position="17"/>
    </location>
</feature>
<dbReference type="EMBL" id="OZ019902">
    <property type="protein sequence ID" value="CAK9195185.1"/>
    <property type="molecule type" value="Genomic_DNA"/>
</dbReference>
<evidence type="ECO:0000256" key="2">
    <source>
        <dbReference type="ARBA" id="ARBA00022695"/>
    </source>
</evidence>
<dbReference type="SUPFAM" id="SSF50447">
    <property type="entry name" value="Translation proteins"/>
    <property type="match status" value="1"/>
</dbReference>
<reference evidence="7" key="1">
    <citation type="submission" date="2024-02" db="EMBL/GenBank/DDBJ databases">
        <authorList>
            <consortium name="ELIXIR-Norway"/>
            <consortium name="Elixir Norway"/>
        </authorList>
    </citation>
    <scope>NUCLEOTIDE SEQUENCE</scope>
</reference>
<feature type="domain" description="RimM N-terminal" evidence="5">
    <location>
        <begin position="146"/>
        <end position="234"/>
    </location>
</feature>
<feature type="domain" description="Ribosome maturation factor RimM PRC barrel" evidence="6">
    <location>
        <begin position="248"/>
        <end position="321"/>
    </location>
</feature>
<proteinExistence type="inferred from homology"/>
<dbReference type="Pfam" id="PF01782">
    <property type="entry name" value="RimM"/>
    <property type="match status" value="1"/>
</dbReference>